<dbReference type="SUPFAM" id="SSF53187">
    <property type="entry name" value="Zn-dependent exopeptidases"/>
    <property type="match status" value="1"/>
</dbReference>
<protein>
    <recommendedName>
        <fullName evidence="5">Peptidase M20 dimerisation domain-containing protein</fullName>
    </recommendedName>
</protein>
<dbReference type="Proteomes" id="UP000054302">
    <property type="component" value="Unassembled WGS sequence"/>
</dbReference>
<dbReference type="PANTHER" id="PTHR11014">
    <property type="entry name" value="PEPTIDASE M20 FAMILY MEMBER"/>
    <property type="match status" value="1"/>
</dbReference>
<feature type="domain" description="Peptidase M20 dimerisation" evidence="5">
    <location>
        <begin position="209"/>
        <end position="306"/>
    </location>
</feature>
<dbReference type="InterPro" id="IPR002933">
    <property type="entry name" value="Peptidase_M20"/>
</dbReference>
<dbReference type="InterPro" id="IPR017439">
    <property type="entry name" value="Amidohydrolase"/>
</dbReference>
<evidence type="ECO:0000313" key="6">
    <source>
        <dbReference type="EMBL" id="KIV97974.1"/>
    </source>
</evidence>
<keyword evidence="4" id="KW-0479">Metal-binding</keyword>
<dbReference type="PIRSF" id="PIRSF005962">
    <property type="entry name" value="Pept_M20D_amidohydro"/>
    <property type="match status" value="1"/>
</dbReference>
<feature type="binding site" evidence="4">
    <location>
        <position position="123"/>
    </location>
    <ligand>
        <name>Mn(2+)</name>
        <dbReference type="ChEBI" id="CHEBI:29035"/>
        <label>2</label>
    </ligand>
</feature>
<dbReference type="Gene3D" id="3.30.70.360">
    <property type="match status" value="1"/>
</dbReference>
<dbReference type="EMBL" id="KN847520">
    <property type="protein sequence ID" value="KIV97974.1"/>
    <property type="molecule type" value="Genomic_DNA"/>
</dbReference>
<comment type="similarity">
    <text evidence="2">Belongs to the peptidase M20A family.</text>
</comment>
<keyword evidence="7" id="KW-1185">Reference proteome</keyword>
<dbReference type="InterPro" id="IPR036264">
    <property type="entry name" value="Bact_exopeptidase_dim_dom"/>
</dbReference>
<dbReference type="GeneID" id="27319514"/>
<dbReference type="OMA" id="PECQTMG"/>
<dbReference type="HOGENOM" id="CLU_023257_6_0_1"/>
<proteinExistence type="inferred from homology"/>
<keyword evidence="3" id="KW-0378">Hydrolase</keyword>
<dbReference type="VEuPathDB" id="FungiDB:PV10_01669"/>
<reference evidence="6 7" key="1">
    <citation type="submission" date="2015-01" db="EMBL/GenBank/DDBJ databases">
        <title>The Genome Sequence of Exophiala mesophila CBS40295.</title>
        <authorList>
            <consortium name="The Broad Institute Genomics Platform"/>
            <person name="Cuomo C."/>
            <person name="de Hoog S."/>
            <person name="Gorbushina A."/>
            <person name="Stielow B."/>
            <person name="Teixiera M."/>
            <person name="Abouelleil A."/>
            <person name="Chapman S.B."/>
            <person name="Priest M."/>
            <person name="Young S.K."/>
            <person name="Wortman J."/>
            <person name="Nusbaum C."/>
            <person name="Birren B."/>
        </authorList>
    </citation>
    <scope>NUCLEOTIDE SEQUENCE [LARGE SCALE GENOMIC DNA]</scope>
    <source>
        <strain evidence="6 7">CBS 40295</strain>
    </source>
</reference>
<dbReference type="Pfam" id="PF01546">
    <property type="entry name" value="Peptidase_M20"/>
    <property type="match status" value="1"/>
</dbReference>
<dbReference type="OrthoDB" id="6119954at2759"/>
<keyword evidence="4" id="KW-0464">Manganese</keyword>
<evidence type="ECO:0000259" key="5">
    <source>
        <dbReference type="Pfam" id="PF07687"/>
    </source>
</evidence>
<dbReference type="Gene3D" id="3.40.630.10">
    <property type="entry name" value="Zn peptidases"/>
    <property type="match status" value="1"/>
</dbReference>
<gene>
    <name evidence="6" type="ORF">PV10_01669</name>
</gene>
<dbReference type="FunFam" id="3.30.70.360:FF:000001">
    <property type="entry name" value="N-acetyldiaminopimelate deacetylase"/>
    <property type="match status" value="1"/>
</dbReference>
<feature type="binding site" evidence="4">
    <location>
        <position position="157"/>
    </location>
    <ligand>
        <name>Mn(2+)</name>
        <dbReference type="ChEBI" id="CHEBI:29035"/>
        <label>2</label>
    </ligand>
</feature>
<dbReference type="AlphaFoldDB" id="A0A0D1ZVH9"/>
<comment type="similarity">
    <text evidence="1">Belongs to the peptidase M20 family.</text>
</comment>
<evidence type="ECO:0000256" key="2">
    <source>
        <dbReference type="ARBA" id="ARBA00006247"/>
    </source>
</evidence>
<feature type="binding site" evidence="4">
    <location>
        <position position="121"/>
    </location>
    <ligand>
        <name>Mn(2+)</name>
        <dbReference type="ChEBI" id="CHEBI:29035"/>
        <label>2</label>
    </ligand>
</feature>
<accession>A0A0D1ZVH9</accession>
<dbReference type="GO" id="GO:0016787">
    <property type="term" value="F:hydrolase activity"/>
    <property type="evidence" value="ECO:0007669"/>
    <property type="project" value="UniProtKB-KW"/>
</dbReference>
<evidence type="ECO:0000256" key="1">
    <source>
        <dbReference type="ARBA" id="ARBA00006153"/>
    </source>
</evidence>
<comment type="cofactor">
    <cofactor evidence="4">
        <name>Mn(2+)</name>
        <dbReference type="ChEBI" id="CHEBI:29035"/>
    </cofactor>
    <text evidence="4">The Mn(2+) ion enhances activity.</text>
</comment>
<evidence type="ECO:0000256" key="3">
    <source>
        <dbReference type="ARBA" id="ARBA00022801"/>
    </source>
</evidence>
<dbReference type="NCBIfam" id="TIGR01891">
    <property type="entry name" value="amidohydrolases"/>
    <property type="match status" value="1"/>
</dbReference>
<dbReference type="GO" id="GO:0046872">
    <property type="term" value="F:metal ion binding"/>
    <property type="evidence" value="ECO:0007669"/>
    <property type="project" value="UniProtKB-KW"/>
</dbReference>
<dbReference type="InterPro" id="IPR011650">
    <property type="entry name" value="Peptidase_M20_dimer"/>
</dbReference>
<evidence type="ECO:0000256" key="4">
    <source>
        <dbReference type="PIRSR" id="PIRSR005962-1"/>
    </source>
</evidence>
<sequence>MSTTKDATSLTALVKKTQPDLTRYENLYKTLHLNPELSHQESETATLIVEHLQSLSNDFEIRTKIGGHGLIALLKNGPGKTVMLRADMDALPVAERTNLDYASQKKQIGADGKETPVMHACGHDFHVICLLIAAEALLSARDSWSGTIVFLFQPAEEAGDGALGMVQDGLYDADKHNCPLPDMVLGQHVAPIRAGIVASKAGPIMSSSDSFKVTIFGRGGHGSMPHRCIDPVVISSHIVVRLQTIVSRVVPPDEVAVITVGSIHAGAAENVICDHAFFTINVRTLDEEVRRTVLDHIRKTIDAECAAGFCEKPPQVEHHMSLPVTNNTPVVDNTLRHVFADHFEKAFFVAPKSSLASEDFSILASSIGKPYYFWLFGGIDPVVWDALEKVNKLNTVPINHSPDFAPIIHPTLQTGGEAMTLAALSFLRG</sequence>
<dbReference type="SUPFAM" id="SSF55031">
    <property type="entry name" value="Bacterial exopeptidase dimerisation domain"/>
    <property type="match status" value="1"/>
</dbReference>
<dbReference type="PANTHER" id="PTHR11014:SF63">
    <property type="entry name" value="METALLOPEPTIDASE, PUTATIVE (AFU_ORTHOLOGUE AFUA_6G09600)-RELATED"/>
    <property type="match status" value="1"/>
</dbReference>
<organism evidence="6 7">
    <name type="scientific">Exophiala mesophila</name>
    <name type="common">Black yeast-like fungus</name>
    <dbReference type="NCBI Taxonomy" id="212818"/>
    <lineage>
        <taxon>Eukaryota</taxon>
        <taxon>Fungi</taxon>
        <taxon>Dikarya</taxon>
        <taxon>Ascomycota</taxon>
        <taxon>Pezizomycotina</taxon>
        <taxon>Eurotiomycetes</taxon>
        <taxon>Chaetothyriomycetidae</taxon>
        <taxon>Chaetothyriales</taxon>
        <taxon>Herpotrichiellaceae</taxon>
        <taxon>Exophiala</taxon>
    </lineage>
</organism>
<feature type="binding site" evidence="4">
    <location>
        <position position="188"/>
    </location>
    <ligand>
        <name>Mn(2+)</name>
        <dbReference type="ChEBI" id="CHEBI:29035"/>
        <label>2</label>
    </ligand>
</feature>
<name>A0A0D1ZVH9_EXOME</name>
<evidence type="ECO:0000313" key="7">
    <source>
        <dbReference type="Proteomes" id="UP000054302"/>
    </source>
</evidence>
<dbReference type="Pfam" id="PF07687">
    <property type="entry name" value="M20_dimer"/>
    <property type="match status" value="1"/>
</dbReference>
<dbReference type="RefSeq" id="XP_016229548.1">
    <property type="nucleotide sequence ID" value="XM_016365899.1"/>
</dbReference>